<gene>
    <name evidence="2" type="ORF">EIN_397220</name>
</gene>
<dbReference type="InterPro" id="IPR002913">
    <property type="entry name" value="START_lipid-bd_dom"/>
</dbReference>
<dbReference type="RefSeq" id="XP_004258623.1">
    <property type="nucleotide sequence ID" value="XM_004258575.1"/>
</dbReference>
<proteinExistence type="predicted"/>
<reference evidence="2 3" key="1">
    <citation type="submission" date="2012-10" db="EMBL/GenBank/DDBJ databases">
        <authorList>
            <person name="Zafar N."/>
            <person name="Inman J."/>
            <person name="Hall N."/>
            <person name="Lorenzi H."/>
            <person name="Caler E."/>
        </authorList>
    </citation>
    <scope>NUCLEOTIDE SEQUENCE [LARGE SCALE GENOMIC DNA]</scope>
    <source>
        <strain evidence="2 3">IP1</strain>
    </source>
</reference>
<dbReference type="InterPro" id="IPR051213">
    <property type="entry name" value="START_lipid_transfer"/>
</dbReference>
<dbReference type="PANTHER" id="PTHR19308">
    <property type="entry name" value="PHOSPHATIDYLCHOLINE TRANSFER PROTEIN"/>
    <property type="match status" value="1"/>
</dbReference>
<dbReference type="GO" id="GO:0005737">
    <property type="term" value="C:cytoplasm"/>
    <property type="evidence" value="ECO:0007669"/>
    <property type="project" value="UniProtKB-ARBA"/>
</dbReference>
<dbReference type="PANTHER" id="PTHR19308:SF14">
    <property type="entry name" value="START DOMAIN-CONTAINING PROTEIN"/>
    <property type="match status" value="1"/>
</dbReference>
<dbReference type="OMA" id="ERICRYE"/>
<dbReference type="VEuPathDB" id="AmoebaDB:EIN_397220"/>
<dbReference type="Pfam" id="PF01852">
    <property type="entry name" value="START"/>
    <property type="match status" value="1"/>
</dbReference>
<dbReference type="KEGG" id="eiv:EIN_397220"/>
<dbReference type="OrthoDB" id="5403181at2759"/>
<accession>A0A0A1U9Z1</accession>
<dbReference type="SUPFAM" id="SSF55961">
    <property type="entry name" value="Bet v1-like"/>
    <property type="match status" value="1"/>
</dbReference>
<dbReference type="EMBL" id="KB206411">
    <property type="protein sequence ID" value="ELP91852.1"/>
    <property type="molecule type" value="Genomic_DNA"/>
</dbReference>
<dbReference type="AlphaFoldDB" id="A0A0A1U9Z1"/>
<name>A0A0A1U9Z1_ENTIV</name>
<sequence length="212" mass="24183">MEQTTSDALHKFRDMCLSETNWIECMSDGVQKEYQSINATDSVIAVKVVSNDFKDLPIEDVFNSIIDPDFHKEWDPLVIEWNVVDTKPENIKVIQMLVKVPVVTNREFVFDCEIATLFNEGVEERICRYESVDDNKYPVQNGYVRGTVGLSGYLVRKENDKVVVYCVGCSNVGGSIPKWIVNSMSKSAVPSMLKGLKEKVPNYNKWKNQQTK</sequence>
<evidence type="ECO:0000259" key="1">
    <source>
        <dbReference type="PROSITE" id="PS50848"/>
    </source>
</evidence>
<dbReference type="GeneID" id="14890930"/>
<dbReference type="SMART" id="SM00234">
    <property type="entry name" value="START"/>
    <property type="match status" value="1"/>
</dbReference>
<dbReference type="InterPro" id="IPR023393">
    <property type="entry name" value="START-like_dom_sf"/>
</dbReference>
<evidence type="ECO:0000313" key="2">
    <source>
        <dbReference type="EMBL" id="ELP91852.1"/>
    </source>
</evidence>
<dbReference type="GO" id="GO:0008289">
    <property type="term" value="F:lipid binding"/>
    <property type="evidence" value="ECO:0007669"/>
    <property type="project" value="InterPro"/>
</dbReference>
<dbReference type="PROSITE" id="PS50848">
    <property type="entry name" value="START"/>
    <property type="match status" value="1"/>
</dbReference>
<organism evidence="2 3">
    <name type="scientific">Entamoeba invadens IP1</name>
    <dbReference type="NCBI Taxonomy" id="370355"/>
    <lineage>
        <taxon>Eukaryota</taxon>
        <taxon>Amoebozoa</taxon>
        <taxon>Evosea</taxon>
        <taxon>Archamoebae</taxon>
        <taxon>Mastigamoebida</taxon>
        <taxon>Entamoebidae</taxon>
        <taxon>Entamoeba</taxon>
    </lineage>
</organism>
<feature type="domain" description="START" evidence="1">
    <location>
        <begin position="18"/>
        <end position="205"/>
    </location>
</feature>
<protein>
    <recommendedName>
        <fullName evidence="1">START domain-containing protein</fullName>
    </recommendedName>
</protein>
<dbReference type="Proteomes" id="UP000014680">
    <property type="component" value="Unassembled WGS sequence"/>
</dbReference>
<keyword evidence="3" id="KW-1185">Reference proteome</keyword>
<dbReference type="Gene3D" id="3.30.530.20">
    <property type="match status" value="1"/>
</dbReference>
<evidence type="ECO:0000313" key="3">
    <source>
        <dbReference type="Proteomes" id="UP000014680"/>
    </source>
</evidence>